<dbReference type="PANTHER" id="PTHR35484:SF2">
    <property type="entry name" value="OUTER ENVELOPE PORE PROTEIN 37, CHLOROPLASTIC"/>
    <property type="match status" value="1"/>
</dbReference>
<gene>
    <name evidence="2" type="ORF">Cgig2_018044</name>
</gene>
<dbReference type="PANTHER" id="PTHR35484">
    <property type="entry name" value="OUTER ENVELOPE PORE PROTEIN 37, CHLOROPLASTIC"/>
    <property type="match status" value="1"/>
</dbReference>
<dbReference type="AlphaFoldDB" id="A0A9Q1GKS4"/>
<protein>
    <submittedName>
        <fullName evidence="2">Uncharacterized protein</fullName>
    </submittedName>
</protein>
<evidence type="ECO:0000256" key="1">
    <source>
        <dbReference type="SAM" id="MobiDB-lite"/>
    </source>
</evidence>
<dbReference type="GO" id="GO:0009707">
    <property type="term" value="C:chloroplast outer membrane"/>
    <property type="evidence" value="ECO:0007669"/>
    <property type="project" value="TreeGrafter"/>
</dbReference>
<feature type="region of interest" description="Disordered" evidence="1">
    <location>
        <begin position="1"/>
        <end position="74"/>
    </location>
</feature>
<evidence type="ECO:0000313" key="2">
    <source>
        <dbReference type="EMBL" id="KAJ8420900.1"/>
    </source>
</evidence>
<accession>A0A9Q1GKS4</accession>
<feature type="compositionally biased region" description="Pro residues" evidence="1">
    <location>
        <begin position="1"/>
        <end position="32"/>
    </location>
</feature>
<dbReference type="Proteomes" id="UP001153076">
    <property type="component" value="Unassembled WGS sequence"/>
</dbReference>
<feature type="compositionally biased region" description="Pro residues" evidence="1">
    <location>
        <begin position="53"/>
        <end position="71"/>
    </location>
</feature>
<keyword evidence="3" id="KW-1185">Reference proteome</keyword>
<feature type="compositionally biased region" description="Low complexity" evidence="1">
    <location>
        <begin position="37"/>
        <end position="51"/>
    </location>
</feature>
<dbReference type="OrthoDB" id="2011802at2759"/>
<dbReference type="InterPro" id="IPR038951">
    <property type="entry name" value="OEP37-like"/>
</dbReference>
<dbReference type="EMBL" id="JAKOGI010003065">
    <property type="protein sequence ID" value="KAJ8420900.1"/>
    <property type="molecule type" value="Genomic_DNA"/>
</dbReference>
<proteinExistence type="predicted"/>
<sequence length="369" mass="40924">MADAPPPPPPPPPPARPQPLPLPPPVPPPPSQNPNCQSQILSLILSHHASSVQPPPPPPTPPGPPQTPPSPSHQLFSLRKWPPIRVTSEFDSDSSVFFHKVSSKLFDGIAKLKFSFQNNVRGHIANPQIGLFSKFLAITYDVGSQNALVQGVFGVGNLLLTAAHNVKARQGELTMMANLSEPGYSFVLASSIPSVNPPKATLKFPCGEVSLQEKQDDKEKRILSVSGIVMGPILHGGCTALYNDGSLNIRYSYKDEEMSFIPCISLPSNAVSFAFKRYFGPADKLSYWYNFDNNYWSAVYKHRISKDYKFKAGYDSKVRLGWASFWIGDERGRLKTAPVKTKIQFMLEIRQDNLKSSALTFRVKKRWDI</sequence>
<dbReference type="GO" id="GO:0006812">
    <property type="term" value="P:monoatomic cation transport"/>
    <property type="evidence" value="ECO:0007669"/>
    <property type="project" value="InterPro"/>
</dbReference>
<name>A0A9Q1GKS4_9CARY</name>
<comment type="caution">
    <text evidence="2">The sequence shown here is derived from an EMBL/GenBank/DDBJ whole genome shotgun (WGS) entry which is preliminary data.</text>
</comment>
<dbReference type="PRINTS" id="PR01217">
    <property type="entry name" value="PRICHEXTENSN"/>
</dbReference>
<reference evidence="2" key="1">
    <citation type="submission" date="2022-04" db="EMBL/GenBank/DDBJ databases">
        <title>Carnegiea gigantea Genome sequencing and assembly v2.</title>
        <authorList>
            <person name="Copetti D."/>
            <person name="Sanderson M.J."/>
            <person name="Burquez A."/>
            <person name="Wojciechowski M.F."/>
        </authorList>
    </citation>
    <scope>NUCLEOTIDE SEQUENCE</scope>
    <source>
        <strain evidence="2">SGP5-SGP5p</strain>
        <tissue evidence="2">Aerial part</tissue>
    </source>
</reference>
<evidence type="ECO:0000313" key="3">
    <source>
        <dbReference type="Proteomes" id="UP001153076"/>
    </source>
</evidence>
<organism evidence="2 3">
    <name type="scientific">Carnegiea gigantea</name>
    <dbReference type="NCBI Taxonomy" id="171969"/>
    <lineage>
        <taxon>Eukaryota</taxon>
        <taxon>Viridiplantae</taxon>
        <taxon>Streptophyta</taxon>
        <taxon>Embryophyta</taxon>
        <taxon>Tracheophyta</taxon>
        <taxon>Spermatophyta</taxon>
        <taxon>Magnoliopsida</taxon>
        <taxon>eudicotyledons</taxon>
        <taxon>Gunneridae</taxon>
        <taxon>Pentapetalae</taxon>
        <taxon>Caryophyllales</taxon>
        <taxon>Cactineae</taxon>
        <taxon>Cactaceae</taxon>
        <taxon>Cactoideae</taxon>
        <taxon>Echinocereeae</taxon>
        <taxon>Carnegiea</taxon>
    </lineage>
</organism>
<dbReference type="SUPFAM" id="SSF81995">
    <property type="entry name" value="beta-sandwich domain of Sec23/24"/>
    <property type="match status" value="1"/>
</dbReference>
<dbReference type="GO" id="GO:0005216">
    <property type="term" value="F:monoatomic ion channel activity"/>
    <property type="evidence" value="ECO:0007669"/>
    <property type="project" value="InterPro"/>
</dbReference>